<dbReference type="EMBL" id="MU006089">
    <property type="protein sequence ID" value="KAF2843706.1"/>
    <property type="molecule type" value="Genomic_DNA"/>
</dbReference>
<accession>A0A9P4SIR7</accession>
<dbReference type="AlphaFoldDB" id="A0A9P4SIR7"/>
<keyword evidence="2" id="KW-1185">Reference proteome</keyword>
<sequence length="266" mass="31360">MFSVFDCSKSIGRFEEICAHPQFSKGIREAIFSGLRHKKKYCGTLTEYDELCKKHQSLRGISNRILAESHCPFRRKGCVRDTRHRNCTHHFDFLTDRYRDQREVLRKQYLLRALKKAFSTLTDLTTLTFLNEAEDTHPALNITREFRRYVHSRIEMLGQSNKLSYFKLPWRKLEAGTWTDLRSLTLKKIKLESVPLSKFLVAHAGTLHVKDTWTDWSDIFPWGDIVEVQDLRIGEHDFTGPYDIGQWVRETMRLRKLGYVIPNFTS</sequence>
<evidence type="ECO:0000313" key="1">
    <source>
        <dbReference type="EMBL" id="KAF2843706.1"/>
    </source>
</evidence>
<organism evidence="1 2">
    <name type="scientific">Patellaria atrata CBS 101060</name>
    <dbReference type="NCBI Taxonomy" id="1346257"/>
    <lineage>
        <taxon>Eukaryota</taxon>
        <taxon>Fungi</taxon>
        <taxon>Dikarya</taxon>
        <taxon>Ascomycota</taxon>
        <taxon>Pezizomycotina</taxon>
        <taxon>Dothideomycetes</taxon>
        <taxon>Dothideomycetes incertae sedis</taxon>
        <taxon>Patellariales</taxon>
        <taxon>Patellariaceae</taxon>
        <taxon>Patellaria</taxon>
    </lineage>
</organism>
<gene>
    <name evidence="1" type="ORF">M501DRAFT_985803</name>
</gene>
<name>A0A9P4SIR7_9PEZI</name>
<evidence type="ECO:0000313" key="2">
    <source>
        <dbReference type="Proteomes" id="UP000799429"/>
    </source>
</evidence>
<protein>
    <submittedName>
        <fullName evidence="1">Uncharacterized protein</fullName>
    </submittedName>
</protein>
<comment type="caution">
    <text evidence="1">The sequence shown here is derived from an EMBL/GenBank/DDBJ whole genome shotgun (WGS) entry which is preliminary data.</text>
</comment>
<dbReference type="Proteomes" id="UP000799429">
    <property type="component" value="Unassembled WGS sequence"/>
</dbReference>
<proteinExistence type="predicted"/>
<reference evidence="1" key="1">
    <citation type="journal article" date="2020" name="Stud. Mycol.">
        <title>101 Dothideomycetes genomes: a test case for predicting lifestyles and emergence of pathogens.</title>
        <authorList>
            <person name="Haridas S."/>
            <person name="Albert R."/>
            <person name="Binder M."/>
            <person name="Bloem J."/>
            <person name="Labutti K."/>
            <person name="Salamov A."/>
            <person name="Andreopoulos B."/>
            <person name="Baker S."/>
            <person name="Barry K."/>
            <person name="Bills G."/>
            <person name="Bluhm B."/>
            <person name="Cannon C."/>
            <person name="Castanera R."/>
            <person name="Culley D."/>
            <person name="Daum C."/>
            <person name="Ezra D."/>
            <person name="Gonzalez J."/>
            <person name="Henrissat B."/>
            <person name="Kuo A."/>
            <person name="Liang C."/>
            <person name="Lipzen A."/>
            <person name="Lutzoni F."/>
            <person name="Magnuson J."/>
            <person name="Mondo S."/>
            <person name="Nolan M."/>
            <person name="Ohm R."/>
            <person name="Pangilinan J."/>
            <person name="Park H.-J."/>
            <person name="Ramirez L."/>
            <person name="Alfaro M."/>
            <person name="Sun H."/>
            <person name="Tritt A."/>
            <person name="Yoshinaga Y."/>
            <person name="Zwiers L.-H."/>
            <person name="Turgeon B."/>
            <person name="Goodwin S."/>
            <person name="Spatafora J."/>
            <person name="Crous P."/>
            <person name="Grigoriev I."/>
        </authorList>
    </citation>
    <scope>NUCLEOTIDE SEQUENCE</scope>
    <source>
        <strain evidence="1">CBS 101060</strain>
    </source>
</reference>